<dbReference type="GO" id="GO:0008861">
    <property type="term" value="F:formate C-acetyltransferase activity"/>
    <property type="evidence" value="ECO:0007669"/>
    <property type="project" value="UniProtKB-UniRule"/>
</dbReference>
<dbReference type="PIRSF" id="PIRSF000379">
    <property type="entry name" value="For_Ac_trans_1"/>
    <property type="match status" value="1"/>
</dbReference>
<evidence type="ECO:0000256" key="15">
    <source>
        <dbReference type="PIRSR" id="PIRSR000379-2"/>
    </source>
</evidence>
<keyword evidence="6 17" id="KW-0963">Cytoplasm</keyword>
<dbReference type="EMBL" id="FRAR01000026">
    <property type="protein sequence ID" value="SHK85139.1"/>
    <property type="molecule type" value="Genomic_DNA"/>
</dbReference>
<organism evidence="20 21">
    <name type="scientific">Desulforamulus aeronauticus DSM 10349</name>
    <dbReference type="NCBI Taxonomy" id="1121421"/>
    <lineage>
        <taxon>Bacteria</taxon>
        <taxon>Bacillati</taxon>
        <taxon>Bacillota</taxon>
        <taxon>Clostridia</taxon>
        <taxon>Eubacteriales</taxon>
        <taxon>Peptococcaceae</taxon>
        <taxon>Desulforamulus</taxon>
    </lineage>
</organism>
<comment type="catalytic activity">
    <reaction evidence="13 17">
        <text>formate + acetyl-CoA = pyruvate + CoA</text>
        <dbReference type="Rhea" id="RHEA:11844"/>
        <dbReference type="ChEBI" id="CHEBI:15361"/>
        <dbReference type="ChEBI" id="CHEBI:15740"/>
        <dbReference type="ChEBI" id="CHEBI:57287"/>
        <dbReference type="ChEBI" id="CHEBI:57288"/>
        <dbReference type="EC" id="2.3.1.54"/>
    </reaction>
</comment>
<feature type="active site" description="S-acetylcysteine intermediate" evidence="14">
    <location>
        <position position="407"/>
    </location>
</feature>
<evidence type="ECO:0000313" key="21">
    <source>
        <dbReference type="Proteomes" id="UP000183997"/>
    </source>
</evidence>
<evidence type="ECO:0000256" key="4">
    <source>
        <dbReference type="ARBA" id="ARBA00013214"/>
    </source>
</evidence>
<evidence type="ECO:0000256" key="16">
    <source>
        <dbReference type="PROSITE-ProRule" id="PRU00493"/>
    </source>
</evidence>
<comment type="subcellular location">
    <subcellularLocation>
        <location evidence="1 17">Cytoplasm</location>
    </subcellularLocation>
</comment>
<dbReference type="InterPro" id="IPR005949">
    <property type="entry name" value="Form_AcTrfase"/>
</dbReference>
<keyword evidence="8 17" id="KW-0808">Transferase</keyword>
<keyword evidence="10 17" id="KW-0119">Carbohydrate metabolism</keyword>
<dbReference type="EC" id="2.3.1.54" evidence="4 17"/>
<evidence type="ECO:0000256" key="9">
    <source>
        <dbReference type="ARBA" id="ARBA00022818"/>
    </source>
</evidence>
<dbReference type="Gene3D" id="3.20.70.20">
    <property type="match status" value="1"/>
</dbReference>
<dbReference type="OrthoDB" id="9803969at2"/>
<evidence type="ECO:0000256" key="3">
    <source>
        <dbReference type="ARBA" id="ARBA00008375"/>
    </source>
</evidence>
<dbReference type="PANTHER" id="PTHR30191:SF0">
    <property type="entry name" value="FORMATE ACETYLTRANSFERASE 1"/>
    <property type="match status" value="1"/>
</dbReference>
<comment type="similarity">
    <text evidence="3 17">Belongs to the glycyl radical enzyme (GRE) family. PFL subfamily.</text>
</comment>
<dbReference type="STRING" id="1121421.SAMN02745123_03361"/>
<dbReference type="PROSITE" id="PS51554">
    <property type="entry name" value="PFL"/>
    <property type="match status" value="1"/>
</dbReference>
<evidence type="ECO:0000256" key="7">
    <source>
        <dbReference type="ARBA" id="ARBA00022526"/>
    </source>
</evidence>
<dbReference type="PANTHER" id="PTHR30191">
    <property type="entry name" value="FORMATE ACETYLTRANSFERASE"/>
    <property type="match status" value="1"/>
</dbReference>
<evidence type="ECO:0000256" key="5">
    <source>
        <dbReference type="ARBA" id="ARBA00013897"/>
    </source>
</evidence>
<dbReference type="RefSeq" id="WP_072916658.1">
    <property type="nucleotide sequence ID" value="NZ_FRAR01000026.1"/>
</dbReference>
<dbReference type="GO" id="GO:0006006">
    <property type="term" value="P:glucose metabolic process"/>
    <property type="evidence" value="ECO:0007669"/>
    <property type="project" value="UniProtKB-UniRule"/>
</dbReference>
<keyword evidence="9 15" id="KW-0556">Organic radical</keyword>
<name>A0A1M6VUQ4_9FIRM</name>
<feature type="domain" description="Glycine radical" evidence="18">
    <location>
        <begin position="620"/>
        <end position="743"/>
    </location>
</feature>
<dbReference type="InterPro" id="IPR001150">
    <property type="entry name" value="Gly_radical"/>
</dbReference>
<evidence type="ECO:0000313" key="20">
    <source>
        <dbReference type="EMBL" id="SHK85139.1"/>
    </source>
</evidence>
<dbReference type="Pfam" id="PF02901">
    <property type="entry name" value="PFL-like"/>
    <property type="match status" value="1"/>
</dbReference>
<feature type="domain" description="PFL" evidence="19">
    <location>
        <begin position="1"/>
        <end position="613"/>
    </location>
</feature>
<evidence type="ECO:0000256" key="1">
    <source>
        <dbReference type="ARBA" id="ARBA00004496"/>
    </source>
</evidence>
<evidence type="ECO:0000259" key="18">
    <source>
        <dbReference type="PROSITE" id="PS51149"/>
    </source>
</evidence>
<comment type="subunit">
    <text evidence="17">Homodimer.</text>
</comment>
<sequence length="743" mass="83771">MKQEWHGFLGQKWQQEIDVRDFIQHNYTPYSGGKDFLCNETEKTKKLWEKCLALFQEERANGGVLSVDISRVSGINAYGPGYIDRERELIVGVQTERPLERSVNPFGGLRMAREACNAYGYTFDRQLEEFFAKYRKTHNDGVFDTYTNEMRQARSLGIITGLPDAYGRGRIIGDYRRVALYGVDRLITEKEKDLKGMSSPPMTSETIQVREEIKEQVKSLQLLKEMAGQYGIAIDQPAANAREAFQWVYFAYLAAIKEQNGAAMSLGRVSTFLDIYIERDVRTGLLNEREAQELVDQFVIKLRLARQLRTPDYDKLFAGDPMWITEAIGGMGLDGRTMVTKNSYRFLQTLINLGPAPEPNLTVLWSKSLPKPFKDFCSQISIQTSSVQYENDDLMRGYFGDDYGIACCVSAMKIGKQMQFFGARANLAKLLLLAINGGRDEITGKQLAPEVPLPEGEVLQYEQVKRNFIGLQDWLCQLYVSTMNLIHFMHDKYAYEKIQMALHDSEVERLMAFGIAGLSVVADSLSAIKHAKVYPIRNEAGIAVDFKIEGDFPKYGNDDDRVDAIAVELVRGFSHTLKKYTAYRNARHTLSVLTITSNVMYGKKTGTTPDGRPSGAAFAPGANPMHGRDTNGALASLNSVAKLPYEACLDGISNTFSMIPRALGKSVEDRVGNLVAILDGYFSQQAHHLNVNVLDRETLEKAIQEPEKYPQLTVRVSGYAVHFTKLSRAHQLEVIQRTFFERF</sequence>
<comment type="pathway">
    <text evidence="2 17">Fermentation; pyruvate fermentation; formate from pyruvate: step 1/1.</text>
</comment>
<evidence type="ECO:0000256" key="14">
    <source>
        <dbReference type="PIRSR" id="PIRSR000379-1"/>
    </source>
</evidence>
<evidence type="ECO:0000256" key="2">
    <source>
        <dbReference type="ARBA" id="ARBA00004809"/>
    </source>
</evidence>
<feature type="modified residue" description="Glycine radical" evidence="15 16">
    <location>
        <position position="718"/>
    </location>
</feature>
<dbReference type="UniPathway" id="UPA00920">
    <property type="reaction ID" value="UER00891"/>
</dbReference>
<dbReference type="InterPro" id="IPR050244">
    <property type="entry name" value="Auton_GlycylRad_Cofactor"/>
</dbReference>
<dbReference type="Proteomes" id="UP000183997">
    <property type="component" value="Unassembled WGS sequence"/>
</dbReference>
<dbReference type="NCBIfam" id="TIGR01255">
    <property type="entry name" value="pyr_form_ly_1"/>
    <property type="match status" value="1"/>
</dbReference>
<evidence type="ECO:0000256" key="12">
    <source>
        <dbReference type="ARBA" id="ARBA00031063"/>
    </source>
</evidence>
<keyword evidence="11 17" id="KW-0012">Acyltransferase</keyword>
<accession>A0A1M6VUQ4</accession>
<evidence type="ECO:0000256" key="11">
    <source>
        <dbReference type="ARBA" id="ARBA00023315"/>
    </source>
</evidence>
<dbReference type="PROSITE" id="PS00850">
    <property type="entry name" value="GLY_RADICAL_1"/>
    <property type="match status" value="1"/>
</dbReference>
<dbReference type="InterPro" id="IPR004184">
    <property type="entry name" value="PFL_dom"/>
</dbReference>
<reference evidence="21" key="1">
    <citation type="submission" date="2016-11" db="EMBL/GenBank/DDBJ databases">
        <authorList>
            <person name="Varghese N."/>
            <person name="Submissions S."/>
        </authorList>
    </citation>
    <scope>NUCLEOTIDE SEQUENCE [LARGE SCALE GENOMIC DNA]</scope>
    <source>
        <strain evidence="21">DSM 10349</strain>
    </source>
</reference>
<keyword evidence="7 17" id="KW-0313">Glucose metabolism</keyword>
<feature type="active site" description="Cysteine radical intermediate" evidence="14">
    <location>
        <position position="408"/>
    </location>
</feature>
<evidence type="ECO:0000259" key="19">
    <source>
        <dbReference type="PROSITE" id="PS51554"/>
    </source>
</evidence>
<dbReference type="Pfam" id="PF01228">
    <property type="entry name" value="Gly_radical"/>
    <property type="match status" value="1"/>
</dbReference>
<gene>
    <name evidence="20" type="ORF">SAMN02745123_03361</name>
</gene>
<protein>
    <recommendedName>
        <fullName evidence="5 17">Formate acetyltransferase</fullName>
        <ecNumber evidence="4 17">2.3.1.54</ecNumber>
    </recommendedName>
    <alternativeName>
        <fullName evidence="12 17">Pyruvate formate-lyase</fullName>
    </alternativeName>
</protein>
<dbReference type="GO" id="GO:0005829">
    <property type="term" value="C:cytosol"/>
    <property type="evidence" value="ECO:0007669"/>
    <property type="project" value="TreeGrafter"/>
</dbReference>
<dbReference type="SUPFAM" id="SSF51998">
    <property type="entry name" value="PFL-like glycyl radical enzymes"/>
    <property type="match status" value="1"/>
</dbReference>
<dbReference type="AlphaFoldDB" id="A0A1M6VUQ4"/>
<evidence type="ECO:0000256" key="8">
    <source>
        <dbReference type="ARBA" id="ARBA00022679"/>
    </source>
</evidence>
<evidence type="ECO:0000256" key="10">
    <source>
        <dbReference type="ARBA" id="ARBA00023277"/>
    </source>
</evidence>
<dbReference type="InterPro" id="IPR019777">
    <property type="entry name" value="Form_AcTrfase_GR_CS"/>
</dbReference>
<evidence type="ECO:0000256" key="17">
    <source>
        <dbReference type="RuleBase" id="RU368075"/>
    </source>
</evidence>
<evidence type="ECO:0000256" key="6">
    <source>
        <dbReference type="ARBA" id="ARBA00022490"/>
    </source>
</evidence>
<keyword evidence="21" id="KW-1185">Reference proteome</keyword>
<evidence type="ECO:0000256" key="13">
    <source>
        <dbReference type="ARBA" id="ARBA00049029"/>
    </source>
</evidence>
<dbReference type="PROSITE" id="PS51149">
    <property type="entry name" value="GLY_RADICAL_2"/>
    <property type="match status" value="1"/>
</dbReference>
<proteinExistence type="inferred from homology"/>
<dbReference type="CDD" id="cd01678">
    <property type="entry name" value="PFL1"/>
    <property type="match status" value="1"/>
</dbReference>